<dbReference type="PROSITE" id="PS00018">
    <property type="entry name" value="EF_HAND_1"/>
    <property type="match status" value="2"/>
</dbReference>
<feature type="chain" id="PRO_5026881330" description="EF-hand domain-containing protein" evidence="3">
    <location>
        <begin position="19"/>
        <end position="379"/>
    </location>
</feature>
<gene>
    <name evidence="4" type="ORF">MCOR_37810</name>
</gene>
<keyword evidence="2" id="KW-0812">Transmembrane</keyword>
<dbReference type="Proteomes" id="UP000507470">
    <property type="component" value="Unassembled WGS sequence"/>
</dbReference>
<feature type="transmembrane region" description="Helical" evidence="2">
    <location>
        <begin position="291"/>
        <end position="314"/>
    </location>
</feature>
<keyword evidence="1" id="KW-0106">Calcium</keyword>
<evidence type="ECO:0000256" key="2">
    <source>
        <dbReference type="SAM" id="Phobius"/>
    </source>
</evidence>
<organism evidence="4 5">
    <name type="scientific">Mytilus coruscus</name>
    <name type="common">Sea mussel</name>
    <dbReference type="NCBI Taxonomy" id="42192"/>
    <lineage>
        <taxon>Eukaryota</taxon>
        <taxon>Metazoa</taxon>
        <taxon>Spiralia</taxon>
        <taxon>Lophotrochozoa</taxon>
        <taxon>Mollusca</taxon>
        <taxon>Bivalvia</taxon>
        <taxon>Autobranchia</taxon>
        <taxon>Pteriomorphia</taxon>
        <taxon>Mytilida</taxon>
        <taxon>Mytiloidea</taxon>
        <taxon>Mytilidae</taxon>
        <taxon>Mytilinae</taxon>
        <taxon>Mytilus</taxon>
    </lineage>
</organism>
<dbReference type="SUPFAM" id="SSF47473">
    <property type="entry name" value="EF-hand"/>
    <property type="match status" value="1"/>
</dbReference>
<name>A0A6J8D8K9_MYTCO</name>
<accession>A0A6J8D8K9</accession>
<dbReference type="EMBL" id="CACVKT020006897">
    <property type="protein sequence ID" value="CAC5403967.1"/>
    <property type="molecule type" value="Genomic_DNA"/>
</dbReference>
<evidence type="ECO:0000313" key="5">
    <source>
        <dbReference type="Proteomes" id="UP000507470"/>
    </source>
</evidence>
<keyword evidence="5" id="KW-1185">Reference proteome</keyword>
<evidence type="ECO:0008006" key="6">
    <source>
        <dbReference type="Google" id="ProtNLM"/>
    </source>
</evidence>
<dbReference type="InterPro" id="IPR018247">
    <property type="entry name" value="EF_Hand_1_Ca_BS"/>
</dbReference>
<feature type="transmembrane region" description="Helical" evidence="2">
    <location>
        <begin position="217"/>
        <end position="238"/>
    </location>
</feature>
<keyword evidence="2" id="KW-1133">Transmembrane helix</keyword>
<feature type="signal peptide" evidence="3">
    <location>
        <begin position="1"/>
        <end position="18"/>
    </location>
</feature>
<dbReference type="InterPro" id="IPR011992">
    <property type="entry name" value="EF-hand-dom_pair"/>
</dbReference>
<feature type="transmembrane region" description="Helical" evidence="2">
    <location>
        <begin position="190"/>
        <end position="210"/>
    </location>
</feature>
<proteinExistence type="predicted"/>
<evidence type="ECO:0000256" key="1">
    <source>
        <dbReference type="ARBA" id="ARBA00022837"/>
    </source>
</evidence>
<feature type="transmembrane region" description="Helical" evidence="2">
    <location>
        <begin position="253"/>
        <end position="279"/>
    </location>
</feature>
<protein>
    <recommendedName>
        <fullName evidence="6">EF-hand domain-containing protein</fullName>
    </recommendedName>
</protein>
<reference evidence="4 5" key="1">
    <citation type="submission" date="2020-06" db="EMBL/GenBank/DDBJ databases">
        <authorList>
            <person name="Li R."/>
            <person name="Bekaert M."/>
        </authorList>
    </citation>
    <scope>NUCLEOTIDE SEQUENCE [LARGE SCALE GENOMIC DNA]</scope>
    <source>
        <strain evidence="5">wild</strain>
    </source>
</reference>
<sequence>MKISVALCIVVCCGMTFAGNGALNLIVKSFEMHQTRIKRSSMPDIEGSLHIVFTNTDENHDGHITVDEIVDSVVGSTGLKIDQNMRRGFNVVFGNPKYDLNENGTLEENEYGELIKSGMGMNNCSGYACVPFEVIQCQICLSFITISETEDVIILRMETTSYNTSLSNVMAQSTGNLPQQHIFNIKTFKILGGIQIGLGGILVIMGLVVLTRMSIMFYYGIPILICSGWFILTGFLPMCMSRNSVSSLKCQKIGFMVCSIIGAAVFSPIMFTLAIGSRMSYFYTDYGNNRYILSFSIAVLSFASAIVAVISASYCCCCSPWGRQQMAVLMSPPQPGMNLHAHGNQIWNTNIQKLVETTEKTEVYSNAQQFQLVGTDQVA</sequence>
<keyword evidence="2" id="KW-0472">Membrane</keyword>
<dbReference type="Gene3D" id="1.10.238.10">
    <property type="entry name" value="EF-hand"/>
    <property type="match status" value="1"/>
</dbReference>
<dbReference type="AlphaFoldDB" id="A0A6J8D8K9"/>
<evidence type="ECO:0000313" key="4">
    <source>
        <dbReference type="EMBL" id="CAC5403967.1"/>
    </source>
</evidence>
<keyword evidence="3" id="KW-0732">Signal</keyword>
<evidence type="ECO:0000256" key="3">
    <source>
        <dbReference type="SAM" id="SignalP"/>
    </source>
</evidence>